<dbReference type="RefSeq" id="WP_190421437.1">
    <property type="nucleotide sequence ID" value="NZ_JAAOCA010000015.1"/>
</dbReference>
<dbReference type="InterPro" id="IPR006860">
    <property type="entry name" value="FecR"/>
</dbReference>
<feature type="domain" description="FecR N-terminal" evidence="3">
    <location>
        <begin position="12"/>
        <end position="52"/>
    </location>
</feature>
<dbReference type="Pfam" id="PF04773">
    <property type="entry name" value="FecR"/>
    <property type="match status" value="1"/>
</dbReference>
<protein>
    <submittedName>
        <fullName evidence="4">FecR family protein</fullName>
    </submittedName>
</protein>
<evidence type="ECO:0000313" key="5">
    <source>
        <dbReference type="Proteomes" id="UP000805841"/>
    </source>
</evidence>
<evidence type="ECO:0000256" key="1">
    <source>
        <dbReference type="SAM" id="Phobius"/>
    </source>
</evidence>
<dbReference type="Pfam" id="PF16220">
    <property type="entry name" value="DUF4880"/>
    <property type="match status" value="1"/>
</dbReference>
<evidence type="ECO:0000313" key="4">
    <source>
        <dbReference type="EMBL" id="MBD1599746.1"/>
    </source>
</evidence>
<keyword evidence="1" id="KW-1133">Transmembrane helix</keyword>
<evidence type="ECO:0000259" key="3">
    <source>
        <dbReference type="Pfam" id="PF16220"/>
    </source>
</evidence>
<keyword evidence="5" id="KW-1185">Reference proteome</keyword>
<feature type="domain" description="FecR protein" evidence="2">
    <location>
        <begin position="114"/>
        <end position="205"/>
    </location>
</feature>
<dbReference type="InterPro" id="IPR012373">
    <property type="entry name" value="Ferrdict_sens_TM"/>
</dbReference>
<dbReference type="Proteomes" id="UP000805841">
    <property type="component" value="Unassembled WGS sequence"/>
</dbReference>
<gene>
    <name evidence="4" type="ORF">HAQ05_13660</name>
</gene>
<dbReference type="PANTHER" id="PTHR30273">
    <property type="entry name" value="PERIPLASMIC SIGNAL SENSOR AND SIGMA FACTOR ACTIVATOR FECR-RELATED"/>
    <property type="match status" value="1"/>
</dbReference>
<dbReference type="PIRSF" id="PIRSF018266">
    <property type="entry name" value="FecR"/>
    <property type="match status" value="1"/>
</dbReference>
<feature type="transmembrane region" description="Helical" evidence="1">
    <location>
        <begin position="84"/>
        <end position="105"/>
    </location>
</feature>
<comment type="caution">
    <text evidence="4">The sequence shown here is derived from an EMBL/GenBank/DDBJ whole genome shotgun (WGS) entry which is preliminary data.</text>
</comment>
<organism evidence="4 5">
    <name type="scientific">Pseudomonas typographi</name>
    <dbReference type="NCBI Taxonomy" id="2715964"/>
    <lineage>
        <taxon>Bacteria</taxon>
        <taxon>Pseudomonadati</taxon>
        <taxon>Pseudomonadota</taxon>
        <taxon>Gammaproteobacteria</taxon>
        <taxon>Pseudomonadales</taxon>
        <taxon>Pseudomonadaceae</taxon>
        <taxon>Pseudomonas</taxon>
    </lineage>
</organism>
<name>A0ABR7Z2M4_9PSED</name>
<sequence length="317" mass="34953">MSTSRPNEALIDEAALWMVRLQSGEASPQELQAFADWRAGDARRAEVFDRMSMGAQAMRAGELRLIPRDNLLHTLNAPSGRRRFLGTSLGLGVGAIGLSLLARYVGWLPNPGYLSTGTDERRQLTLIDGSTLILNARSLVETRFDGNQRLLLLRRGELLVDVFKDAGRPFIVQTAEGRMRALGTRFLVRQEDDATRLVVLHSQVEIATAGGARQVVSAGQGARFDAGRILELAASDGTESAWTKGKLEVHDRPLGEVIESLRAYRRGIIRVAPEVAHLRLSGIYPLDDTDSTLQLLQRSLPIKVAYYSPYWVGIEPL</sequence>
<keyword evidence="1" id="KW-0812">Transmembrane</keyword>
<accession>A0ABR7Z2M4</accession>
<evidence type="ECO:0000259" key="2">
    <source>
        <dbReference type="Pfam" id="PF04773"/>
    </source>
</evidence>
<proteinExistence type="predicted"/>
<reference evidence="4 5" key="1">
    <citation type="journal article" date="2020" name="Insects">
        <title>Bacteria Belonging to Pseudomonas typographi sp. nov. from the Bark Beetle Ips typographus Have Genomic Potential to Aid in the Host Ecology.</title>
        <authorList>
            <person name="Peral-Aranega E."/>
            <person name="Saati-Santamaria Z."/>
            <person name="Kolarik M."/>
            <person name="Rivas R."/>
            <person name="Garcia-Fraile P."/>
        </authorList>
    </citation>
    <scope>NUCLEOTIDE SEQUENCE [LARGE SCALE GENOMIC DNA]</scope>
    <source>
        <strain evidence="4 5">CA3A</strain>
    </source>
</reference>
<dbReference type="EMBL" id="JAAOCA010000015">
    <property type="protein sequence ID" value="MBD1599746.1"/>
    <property type="molecule type" value="Genomic_DNA"/>
</dbReference>
<keyword evidence="1" id="KW-0472">Membrane</keyword>
<dbReference type="Gene3D" id="2.60.120.1440">
    <property type="match status" value="1"/>
</dbReference>
<dbReference type="PANTHER" id="PTHR30273:SF2">
    <property type="entry name" value="PROTEIN FECR"/>
    <property type="match status" value="1"/>
</dbReference>
<dbReference type="InterPro" id="IPR032623">
    <property type="entry name" value="FecR_N"/>
</dbReference>